<evidence type="ECO:0000313" key="1">
    <source>
        <dbReference type="EMBL" id="KAI9381333.1"/>
    </source>
</evidence>
<name>A0ACC0RWE5_POPTR</name>
<dbReference type="EMBL" id="CM009304">
    <property type="protein sequence ID" value="KAI9381333.1"/>
    <property type="molecule type" value="Genomic_DNA"/>
</dbReference>
<gene>
    <name evidence="1" type="ORF">POPTR_015G088350v4</name>
</gene>
<evidence type="ECO:0000313" key="2">
    <source>
        <dbReference type="Proteomes" id="UP000006729"/>
    </source>
</evidence>
<keyword evidence="2" id="KW-1185">Reference proteome</keyword>
<dbReference type="Proteomes" id="UP000006729">
    <property type="component" value="Chromosome 15"/>
</dbReference>
<organism evidence="1 2">
    <name type="scientific">Populus trichocarpa</name>
    <name type="common">Western balsam poplar</name>
    <name type="synonym">Populus balsamifera subsp. trichocarpa</name>
    <dbReference type="NCBI Taxonomy" id="3694"/>
    <lineage>
        <taxon>Eukaryota</taxon>
        <taxon>Viridiplantae</taxon>
        <taxon>Streptophyta</taxon>
        <taxon>Embryophyta</taxon>
        <taxon>Tracheophyta</taxon>
        <taxon>Spermatophyta</taxon>
        <taxon>Magnoliopsida</taxon>
        <taxon>eudicotyledons</taxon>
        <taxon>Gunneridae</taxon>
        <taxon>Pentapetalae</taxon>
        <taxon>rosids</taxon>
        <taxon>fabids</taxon>
        <taxon>Malpighiales</taxon>
        <taxon>Salicaceae</taxon>
        <taxon>Saliceae</taxon>
        <taxon>Populus</taxon>
    </lineage>
</organism>
<proteinExistence type="predicted"/>
<reference evidence="1 2" key="1">
    <citation type="journal article" date="2006" name="Science">
        <title>The genome of black cottonwood, Populus trichocarpa (Torr. &amp; Gray).</title>
        <authorList>
            <person name="Tuskan G.A."/>
            <person name="Difazio S."/>
            <person name="Jansson S."/>
            <person name="Bohlmann J."/>
            <person name="Grigoriev I."/>
            <person name="Hellsten U."/>
            <person name="Putnam N."/>
            <person name="Ralph S."/>
            <person name="Rombauts S."/>
            <person name="Salamov A."/>
            <person name="Schein J."/>
            <person name="Sterck L."/>
            <person name="Aerts A."/>
            <person name="Bhalerao R.R."/>
            <person name="Bhalerao R.P."/>
            <person name="Blaudez D."/>
            <person name="Boerjan W."/>
            <person name="Brun A."/>
            <person name="Brunner A."/>
            <person name="Busov V."/>
            <person name="Campbell M."/>
            <person name="Carlson J."/>
            <person name="Chalot M."/>
            <person name="Chapman J."/>
            <person name="Chen G.L."/>
            <person name="Cooper D."/>
            <person name="Coutinho P.M."/>
            <person name="Couturier J."/>
            <person name="Covert S."/>
            <person name="Cronk Q."/>
            <person name="Cunningham R."/>
            <person name="Davis J."/>
            <person name="Degroeve S."/>
            <person name="Dejardin A."/>
            <person name="Depamphilis C."/>
            <person name="Detter J."/>
            <person name="Dirks B."/>
            <person name="Dubchak I."/>
            <person name="Duplessis S."/>
            <person name="Ehlting J."/>
            <person name="Ellis B."/>
            <person name="Gendler K."/>
            <person name="Goodstein D."/>
            <person name="Gribskov M."/>
            <person name="Grimwood J."/>
            <person name="Groover A."/>
            <person name="Gunter L."/>
            <person name="Hamberger B."/>
            <person name="Heinze B."/>
            <person name="Helariutta Y."/>
            <person name="Henrissat B."/>
            <person name="Holligan D."/>
            <person name="Holt R."/>
            <person name="Huang W."/>
            <person name="Islam-Faridi N."/>
            <person name="Jones S."/>
            <person name="Jones-Rhoades M."/>
            <person name="Jorgensen R."/>
            <person name="Joshi C."/>
            <person name="Kangasjarvi J."/>
            <person name="Karlsson J."/>
            <person name="Kelleher C."/>
            <person name="Kirkpatrick R."/>
            <person name="Kirst M."/>
            <person name="Kohler A."/>
            <person name="Kalluri U."/>
            <person name="Larimer F."/>
            <person name="Leebens-Mack J."/>
            <person name="Leple J.C."/>
            <person name="Locascio P."/>
            <person name="Lou Y."/>
            <person name="Lucas S."/>
            <person name="Martin F."/>
            <person name="Montanini B."/>
            <person name="Napoli C."/>
            <person name="Nelson D.R."/>
            <person name="Nelson C."/>
            <person name="Nieminen K."/>
            <person name="Nilsson O."/>
            <person name="Pereda V."/>
            <person name="Peter G."/>
            <person name="Philippe R."/>
            <person name="Pilate G."/>
            <person name="Poliakov A."/>
            <person name="Razumovskaya J."/>
            <person name="Richardson P."/>
            <person name="Rinaldi C."/>
            <person name="Ritland K."/>
            <person name="Rouze P."/>
            <person name="Ryaboy D."/>
            <person name="Schmutz J."/>
            <person name="Schrader J."/>
            <person name="Segerman B."/>
            <person name="Shin H."/>
            <person name="Siddiqui A."/>
            <person name="Sterky F."/>
            <person name="Terry A."/>
            <person name="Tsai C.J."/>
            <person name="Uberbacher E."/>
            <person name="Unneberg P."/>
            <person name="Vahala J."/>
            <person name="Wall K."/>
            <person name="Wessler S."/>
            <person name="Yang G."/>
            <person name="Yin T."/>
            <person name="Douglas C."/>
            <person name="Marra M."/>
            <person name="Sandberg G."/>
            <person name="Van de Peer Y."/>
            <person name="Rokhsar D."/>
        </authorList>
    </citation>
    <scope>NUCLEOTIDE SEQUENCE [LARGE SCALE GENOMIC DNA]</scope>
    <source>
        <strain evidence="2">cv. Nisqually</strain>
    </source>
</reference>
<protein>
    <submittedName>
        <fullName evidence="1">Uncharacterized protein</fullName>
    </submittedName>
</protein>
<comment type="caution">
    <text evidence="1">The sequence shown here is derived from an EMBL/GenBank/DDBJ whole genome shotgun (WGS) entry which is preliminary data.</text>
</comment>
<sequence>MELFVETHVRSEDRQKGVQQFIDNHAQHFVETYNSWLRERYRDDPSTHSDFNPDLWMEARSSGRPEKNRVYGLSNTTAENLRVVHSVSTNESSNRYQGPSLRSSWPCNNTRLISLKNMIDSRLIMNNSAK</sequence>
<accession>A0ACC0RWE5</accession>